<accession>A0A1G7GG78</accession>
<reference evidence="1 2" key="1">
    <citation type="submission" date="2016-10" db="EMBL/GenBank/DDBJ databases">
        <authorList>
            <person name="de Groot N.N."/>
        </authorList>
    </citation>
    <scope>NUCLEOTIDE SEQUENCE [LARGE SCALE GENOMIC DNA]</scope>
    <source>
        <strain evidence="1 2">DSM 22220</strain>
    </source>
</reference>
<keyword evidence="2" id="KW-1185">Reference proteome</keyword>
<name>A0A1G7GG78_9RHOB</name>
<dbReference type="GO" id="GO:0006270">
    <property type="term" value="P:DNA replication initiation"/>
    <property type="evidence" value="ECO:0007669"/>
    <property type="project" value="TreeGrafter"/>
</dbReference>
<evidence type="ECO:0000313" key="2">
    <source>
        <dbReference type="Proteomes" id="UP000199344"/>
    </source>
</evidence>
<dbReference type="SUPFAM" id="SSF52540">
    <property type="entry name" value="P-loop containing nucleoside triphosphate hydrolases"/>
    <property type="match status" value="1"/>
</dbReference>
<dbReference type="RefSeq" id="WP_090525350.1">
    <property type="nucleotide sequence ID" value="NZ_FNAH01000013.1"/>
</dbReference>
<evidence type="ECO:0008006" key="3">
    <source>
        <dbReference type="Google" id="ProtNLM"/>
    </source>
</evidence>
<protein>
    <recommendedName>
        <fullName evidence="3">DnaA protein</fullName>
    </recommendedName>
</protein>
<organism evidence="1 2">
    <name type="scientific">Paracoccus isoporae</name>
    <dbReference type="NCBI Taxonomy" id="591205"/>
    <lineage>
        <taxon>Bacteria</taxon>
        <taxon>Pseudomonadati</taxon>
        <taxon>Pseudomonadota</taxon>
        <taxon>Alphaproteobacteria</taxon>
        <taxon>Rhodobacterales</taxon>
        <taxon>Paracoccaceae</taxon>
        <taxon>Paracoccus</taxon>
    </lineage>
</organism>
<dbReference type="GO" id="GO:0005886">
    <property type="term" value="C:plasma membrane"/>
    <property type="evidence" value="ECO:0007669"/>
    <property type="project" value="TreeGrafter"/>
</dbReference>
<dbReference type="AlphaFoldDB" id="A0A1G7GG78"/>
<dbReference type="Gene3D" id="1.10.8.60">
    <property type="match status" value="1"/>
</dbReference>
<dbReference type="OrthoDB" id="7390113at2"/>
<evidence type="ECO:0000313" key="1">
    <source>
        <dbReference type="EMBL" id="SDE87134.1"/>
    </source>
</evidence>
<dbReference type="Proteomes" id="UP000199344">
    <property type="component" value="Unassembled WGS sequence"/>
</dbReference>
<sequence>MARQLTLDLPHETALGRDDFLVTDANRTAVATLDAPDLWPQGRMLLIGPEGSGKTHLAAIWAADHGAAHVDAAALTADEADPLARAGGAVIVEDAHRVAGVPAAEAALFHLWNLCAARGCRLLLTARGPARDWALSLPDLQSRMAALPLTRIEAPDEALLAAVLVKLFADRQISASSGLISWLVPRMDRDLGLARRLVGALDMAALAAGKAPTRQMAADILHRLSEN</sequence>
<dbReference type="InterPro" id="IPR027417">
    <property type="entry name" value="P-loop_NTPase"/>
</dbReference>
<dbReference type="Gene3D" id="3.40.50.300">
    <property type="entry name" value="P-loop containing nucleotide triphosphate hydrolases"/>
    <property type="match status" value="1"/>
</dbReference>
<dbReference type="PANTHER" id="PTHR30050:SF5">
    <property type="entry name" value="DNAA REGULATORY INACTIVATOR HDA"/>
    <property type="match status" value="1"/>
</dbReference>
<dbReference type="GO" id="GO:0003688">
    <property type="term" value="F:DNA replication origin binding"/>
    <property type="evidence" value="ECO:0007669"/>
    <property type="project" value="TreeGrafter"/>
</dbReference>
<gene>
    <name evidence="1" type="ORF">SAMN05421538_11339</name>
</gene>
<proteinExistence type="predicted"/>
<dbReference type="STRING" id="591205.SAMN05421538_11339"/>
<dbReference type="EMBL" id="FNAH01000013">
    <property type="protein sequence ID" value="SDE87134.1"/>
    <property type="molecule type" value="Genomic_DNA"/>
</dbReference>
<dbReference type="PANTHER" id="PTHR30050">
    <property type="entry name" value="CHROMOSOMAL REPLICATION INITIATOR PROTEIN DNAA"/>
    <property type="match status" value="1"/>
</dbReference>